<keyword evidence="6" id="KW-1185">Reference proteome</keyword>
<dbReference type="Pfam" id="PF14525">
    <property type="entry name" value="AraC_binding_2"/>
    <property type="match status" value="1"/>
</dbReference>
<feature type="domain" description="HTH araC/xylS-type" evidence="4">
    <location>
        <begin position="210"/>
        <end position="309"/>
    </location>
</feature>
<dbReference type="PANTHER" id="PTHR46796">
    <property type="entry name" value="HTH-TYPE TRANSCRIPTIONAL ACTIVATOR RHAS-RELATED"/>
    <property type="match status" value="1"/>
</dbReference>
<evidence type="ECO:0000313" key="6">
    <source>
        <dbReference type="Proteomes" id="UP000317894"/>
    </source>
</evidence>
<dbReference type="Proteomes" id="UP000317894">
    <property type="component" value="Unassembled WGS sequence"/>
</dbReference>
<keyword evidence="3" id="KW-0804">Transcription</keyword>
<dbReference type="AlphaFoldDB" id="A0A552U7I3"/>
<evidence type="ECO:0000256" key="2">
    <source>
        <dbReference type="ARBA" id="ARBA00023125"/>
    </source>
</evidence>
<keyword evidence="1" id="KW-0805">Transcription regulation</keyword>
<sequence length="314" mass="34263">MGYDQPGSGEPIDERVETWRAAVRSAFVELHVEPVDRSGFRGSLTMAGRADLEVADIRAAGQRVERHYSAIRRSPSDHLYLVWQRQGRGCVENELGTAWLRPGDIVIYDPDRPHALAFEGNFAQVCVKVPRHCLVGSAGHHLDPMIGQRLAASLGSLRVLGAATQALLDEPEGGDDPFVAGLFLDALGRSLDWARRGREGDGARAFGRGDRMRRFVRENFRAEGLAPADAAAALGCSLRQVHMICAEMGTTFGRLLLSTRLEAVRQAILDGRGDRLGTIAFDCGFRDPSHFARTFKAKFGTAPREFGRVGPTAA</sequence>
<keyword evidence="2" id="KW-0238">DNA-binding</keyword>
<dbReference type="InterPro" id="IPR050204">
    <property type="entry name" value="AraC_XylS_family_regulators"/>
</dbReference>
<dbReference type="EMBL" id="VJWA01000002">
    <property type="protein sequence ID" value="TRW14176.1"/>
    <property type="molecule type" value="Genomic_DNA"/>
</dbReference>
<comment type="caution">
    <text evidence="5">The sequence shown here is derived from an EMBL/GenBank/DDBJ whole genome shotgun (WGS) entry which is preliminary data.</text>
</comment>
<proteinExistence type="predicted"/>
<accession>A0A552U7I3</accession>
<dbReference type="SMART" id="SM00342">
    <property type="entry name" value="HTH_ARAC"/>
    <property type="match status" value="1"/>
</dbReference>
<dbReference type="InterPro" id="IPR018062">
    <property type="entry name" value="HTH_AraC-typ_CS"/>
</dbReference>
<dbReference type="InterPro" id="IPR018060">
    <property type="entry name" value="HTH_AraC"/>
</dbReference>
<evidence type="ECO:0000256" key="3">
    <source>
        <dbReference type="ARBA" id="ARBA00023163"/>
    </source>
</evidence>
<dbReference type="GO" id="GO:0003700">
    <property type="term" value="F:DNA-binding transcription factor activity"/>
    <property type="evidence" value="ECO:0007669"/>
    <property type="project" value="InterPro"/>
</dbReference>
<dbReference type="InterPro" id="IPR009057">
    <property type="entry name" value="Homeodomain-like_sf"/>
</dbReference>
<gene>
    <name evidence="5" type="ORF">FMM06_10655</name>
</gene>
<dbReference type="RefSeq" id="WP_144237382.1">
    <property type="nucleotide sequence ID" value="NZ_VJWA01000002.1"/>
</dbReference>
<dbReference type="PANTHER" id="PTHR46796:SF6">
    <property type="entry name" value="ARAC SUBFAMILY"/>
    <property type="match status" value="1"/>
</dbReference>
<dbReference type="PROSITE" id="PS01124">
    <property type="entry name" value="HTH_ARAC_FAMILY_2"/>
    <property type="match status" value="1"/>
</dbReference>
<evidence type="ECO:0000259" key="4">
    <source>
        <dbReference type="PROSITE" id="PS01124"/>
    </source>
</evidence>
<evidence type="ECO:0000313" key="5">
    <source>
        <dbReference type="EMBL" id="TRW14176.1"/>
    </source>
</evidence>
<dbReference type="Pfam" id="PF12833">
    <property type="entry name" value="HTH_18"/>
    <property type="match status" value="1"/>
</dbReference>
<dbReference type="Gene3D" id="1.10.10.60">
    <property type="entry name" value="Homeodomain-like"/>
    <property type="match status" value="1"/>
</dbReference>
<dbReference type="SUPFAM" id="SSF46689">
    <property type="entry name" value="Homeodomain-like"/>
    <property type="match status" value="1"/>
</dbReference>
<dbReference type="GO" id="GO:0043565">
    <property type="term" value="F:sequence-specific DNA binding"/>
    <property type="evidence" value="ECO:0007669"/>
    <property type="project" value="InterPro"/>
</dbReference>
<evidence type="ECO:0000256" key="1">
    <source>
        <dbReference type="ARBA" id="ARBA00023015"/>
    </source>
</evidence>
<reference evidence="5 6" key="1">
    <citation type="submission" date="2019-07" db="EMBL/GenBank/DDBJ databases">
        <title>Novel species isolated from glacier.</title>
        <authorList>
            <person name="Liu Q."/>
            <person name="Xin Y.-H."/>
        </authorList>
    </citation>
    <scope>NUCLEOTIDE SEQUENCE [LARGE SCALE GENOMIC DNA]</scope>
    <source>
        <strain evidence="5 6">LB1R16</strain>
    </source>
</reference>
<dbReference type="PROSITE" id="PS00041">
    <property type="entry name" value="HTH_ARAC_FAMILY_1"/>
    <property type="match status" value="1"/>
</dbReference>
<dbReference type="InterPro" id="IPR035418">
    <property type="entry name" value="AraC-bd_2"/>
</dbReference>
<dbReference type="OrthoDB" id="7191628at2"/>
<protein>
    <submittedName>
        <fullName evidence="5">Helix-turn-helix domain-containing protein</fullName>
    </submittedName>
</protein>
<organism evidence="5 6">
    <name type="scientific">Glacieibacterium frigidum</name>
    <dbReference type="NCBI Taxonomy" id="2593303"/>
    <lineage>
        <taxon>Bacteria</taxon>
        <taxon>Pseudomonadati</taxon>
        <taxon>Pseudomonadota</taxon>
        <taxon>Alphaproteobacteria</taxon>
        <taxon>Sphingomonadales</taxon>
        <taxon>Sphingosinicellaceae</taxon>
        <taxon>Glacieibacterium</taxon>
    </lineage>
</organism>
<name>A0A552U7I3_9SPHN</name>